<evidence type="ECO:0000256" key="7">
    <source>
        <dbReference type="ARBA" id="ARBA00022963"/>
    </source>
</evidence>
<name>A0A6A1ULS4_9ROSI</name>
<reference evidence="15 16" key="1">
    <citation type="journal article" date="2019" name="Plant Biotechnol. J.">
        <title>The red bayberry genome and genetic basis of sex determination.</title>
        <authorList>
            <person name="Jia H.M."/>
            <person name="Jia H.J."/>
            <person name="Cai Q.L."/>
            <person name="Wang Y."/>
            <person name="Zhao H.B."/>
            <person name="Yang W.F."/>
            <person name="Wang G.Y."/>
            <person name="Li Y.H."/>
            <person name="Zhan D.L."/>
            <person name="Shen Y.T."/>
            <person name="Niu Q.F."/>
            <person name="Chang L."/>
            <person name="Qiu J."/>
            <person name="Zhao L."/>
            <person name="Xie H.B."/>
            <person name="Fu W.Y."/>
            <person name="Jin J."/>
            <person name="Li X.W."/>
            <person name="Jiao Y."/>
            <person name="Zhou C.C."/>
            <person name="Tu T."/>
            <person name="Chai C.Y."/>
            <person name="Gao J.L."/>
            <person name="Fan L.J."/>
            <person name="van de Weg E."/>
            <person name="Wang J.Y."/>
            <person name="Gao Z.S."/>
        </authorList>
    </citation>
    <scope>NUCLEOTIDE SEQUENCE [LARGE SCALE GENOMIC DNA]</scope>
    <source>
        <tissue evidence="15">Leaves</tissue>
    </source>
</reference>
<dbReference type="InterPro" id="IPR017946">
    <property type="entry name" value="PLC-like_Pdiesterase_TIM-brl"/>
</dbReference>
<dbReference type="SMART" id="SM00239">
    <property type="entry name" value="C2"/>
    <property type="match status" value="1"/>
</dbReference>
<keyword evidence="10" id="KW-0807">Transducer</keyword>
<dbReference type="SUPFAM" id="SSF49562">
    <property type="entry name" value="C2 domain (Calcium/lipid-binding domain, CaLB)"/>
    <property type="match status" value="1"/>
</dbReference>
<dbReference type="CDD" id="cd00275">
    <property type="entry name" value="C2_PLC_like"/>
    <property type="match status" value="1"/>
</dbReference>
<dbReference type="GO" id="GO:0005886">
    <property type="term" value="C:plasma membrane"/>
    <property type="evidence" value="ECO:0007669"/>
    <property type="project" value="UniProtKB-SubCell"/>
</dbReference>
<feature type="region of interest" description="Disordered" evidence="12">
    <location>
        <begin position="272"/>
        <end position="301"/>
    </location>
</feature>
<dbReference type="InterPro" id="IPR035892">
    <property type="entry name" value="C2_domain_sf"/>
</dbReference>
<comment type="catalytic activity">
    <reaction evidence="1 11">
        <text>a 1,2-diacyl-sn-glycero-3-phospho-(1D-myo-inositol-4,5-bisphosphate) + H2O = 1D-myo-inositol 1,4,5-trisphosphate + a 1,2-diacyl-sn-glycerol + H(+)</text>
        <dbReference type="Rhea" id="RHEA:33179"/>
        <dbReference type="ChEBI" id="CHEBI:15377"/>
        <dbReference type="ChEBI" id="CHEBI:15378"/>
        <dbReference type="ChEBI" id="CHEBI:17815"/>
        <dbReference type="ChEBI" id="CHEBI:58456"/>
        <dbReference type="ChEBI" id="CHEBI:203600"/>
        <dbReference type="EC" id="3.1.4.11"/>
    </reaction>
</comment>
<dbReference type="GO" id="GO:0004435">
    <property type="term" value="F:phosphatidylinositol-4,5-bisphosphate phospholipase C activity"/>
    <property type="evidence" value="ECO:0007669"/>
    <property type="project" value="UniProtKB-EC"/>
</dbReference>
<protein>
    <recommendedName>
        <fullName evidence="4 11">Phosphoinositide phospholipase C</fullName>
        <ecNumber evidence="4 11">3.1.4.11</ecNumber>
    </recommendedName>
</protein>
<dbReference type="Proteomes" id="UP000516437">
    <property type="component" value="Unassembled WGS sequence"/>
</dbReference>
<comment type="caution">
    <text evidence="15">The sequence shown here is derived from an EMBL/GenBank/DDBJ whole genome shotgun (WGS) entry which is preliminary data.</text>
</comment>
<comment type="subcellular location">
    <subcellularLocation>
        <location evidence="3">Cell membrane</location>
        <topology evidence="3">Peripheral membrane protein</topology>
    </subcellularLocation>
</comment>
<dbReference type="InterPro" id="IPR001711">
    <property type="entry name" value="PLipase_C_Pinositol-sp_Y"/>
</dbReference>
<sequence>MSGSMGTNMCLFFKRRFTITEAKPPRDVKEAFNKYAEGGSQMTAEQLRWFLVEVQGEKDASISDAEGVVEQVNQDMTAPLSHYFIYTGHNSYLTGNQLNSDCSVLPIIKALERGVRVVELDLWPDDMQKMVFVFVMDAKDCMCTISKLFSYYIAALDCLLLYKSLPSNQNALNWAFSSLSPRSMHMTLTDPVEPIECFQAIEKHAFSASPYPVVITIEDHLTPELQAKVAQMITKTFQDVLFYPQSECSKEFRSPEDLKNRIIISTKPPKEYLQAQSGKEKGHNLQKGKASDEQDMVQWDDESHPPGECTYKSLIAIPAGKPKGGLKEALKVEINKVRRLSLSEHALEKAASSHGMDVVRFTQRNFLRGYGKHLWLMHGMFRSNGGCGYVRKPDLLMKVGPDNHVFDPKANLQVKTTLKVNVYIGDGWHSDFKETDFDMFSPPDFYTRVGIAGVPADKIMKETKIIYDNWTPVWNEEFTFPLTVPELALLRVEVQEYDMAGKSDFGGQSCLPVWELRPGIRAVPLFNNKGDKYNSVRLLMRFEFV</sequence>
<keyword evidence="16" id="KW-1185">Reference proteome</keyword>
<dbReference type="Gene3D" id="3.20.20.190">
    <property type="entry name" value="Phosphatidylinositol (PI) phosphodiesterase"/>
    <property type="match status" value="1"/>
</dbReference>
<keyword evidence="5" id="KW-1003">Cell membrane</keyword>
<organism evidence="15 16">
    <name type="scientific">Morella rubra</name>
    <name type="common">Chinese bayberry</name>
    <dbReference type="NCBI Taxonomy" id="262757"/>
    <lineage>
        <taxon>Eukaryota</taxon>
        <taxon>Viridiplantae</taxon>
        <taxon>Streptophyta</taxon>
        <taxon>Embryophyta</taxon>
        <taxon>Tracheophyta</taxon>
        <taxon>Spermatophyta</taxon>
        <taxon>Magnoliopsida</taxon>
        <taxon>eudicotyledons</taxon>
        <taxon>Gunneridae</taxon>
        <taxon>Pentapetalae</taxon>
        <taxon>rosids</taxon>
        <taxon>fabids</taxon>
        <taxon>Fagales</taxon>
        <taxon>Myricaceae</taxon>
        <taxon>Morella</taxon>
    </lineage>
</organism>
<evidence type="ECO:0000313" key="16">
    <source>
        <dbReference type="Proteomes" id="UP000516437"/>
    </source>
</evidence>
<dbReference type="InterPro" id="IPR011992">
    <property type="entry name" value="EF-hand-dom_pair"/>
</dbReference>
<dbReference type="OrthoDB" id="269822at2759"/>
<dbReference type="GO" id="GO:0048015">
    <property type="term" value="P:phosphatidylinositol-mediated signaling"/>
    <property type="evidence" value="ECO:0007669"/>
    <property type="project" value="TreeGrafter"/>
</dbReference>
<evidence type="ECO:0000256" key="9">
    <source>
        <dbReference type="ARBA" id="ARBA00023136"/>
    </source>
</evidence>
<gene>
    <name evidence="15" type="ORF">CJ030_MR0G003724</name>
</gene>
<dbReference type="GO" id="GO:0006950">
    <property type="term" value="P:response to stress"/>
    <property type="evidence" value="ECO:0007669"/>
    <property type="project" value="UniProtKB-ARBA"/>
</dbReference>
<dbReference type="GO" id="GO:0051209">
    <property type="term" value="P:release of sequestered calcium ion into cytosol"/>
    <property type="evidence" value="ECO:0007669"/>
    <property type="project" value="TreeGrafter"/>
</dbReference>
<accession>A0A6A1ULS4</accession>
<feature type="domain" description="PI-PLC Y-box" evidence="14">
    <location>
        <begin position="371"/>
        <end position="396"/>
    </location>
</feature>
<dbReference type="PROSITE" id="PS50004">
    <property type="entry name" value="C2"/>
    <property type="match status" value="1"/>
</dbReference>
<dbReference type="InterPro" id="IPR001192">
    <property type="entry name" value="PI-PLC_fam"/>
</dbReference>
<dbReference type="EMBL" id="RXIC02000068">
    <property type="protein sequence ID" value="KAB1201434.1"/>
    <property type="molecule type" value="Genomic_DNA"/>
</dbReference>
<evidence type="ECO:0000313" key="15">
    <source>
        <dbReference type="EMBL" id="KAB1201434.1"/>
    </source>
</evidence>
<evidence type="ECO:0000256" key="10">
    <source>
        <dbReference type="ARBA" id="ARBA00023224"/>
    </source>
</evidence>
<evidence type="ECO:0000256" key="8">
    <source>
        <dbReference type="ARBA" id="ARBA00023098"/>
    </source>
</evidence>
<evidence type="ECO:0000256" key="3">
    <source>
        <dbReference type="ARBA" id="ARBA00004202"/>
    </source>
</evidence>
<evidence type="ECO:0000256" key="12">
    <source>
        <dbReference type="SAM" id="MobiDB-lite"/>
    </source>
</evidence>
<dbReference type="SMART" id="SM00148">
    <property type="entry name" value="PLCXc"/>
    <property type="match status" value="1"/>
</dbReference>
<keyword evidence="7 11" id="KW-0442">Lipid degradation</keyword>
<evidence type="ECO:0000256" key="6">
    <source>
        <dbReference type="ARBA" id="ARBA00022801"/>
    </source>
</evidence>
<keyword evidence="8 11" id="KW-0443">Lipid metabolism</keyword>
<dbReference type="PROSITE" id="PS50007">
    <property type="entry name" value="PIPLC_X_DOMAIN"/>
    <property type="match status" value="1"/>
</dbReference>
<dbReference type="PANTHER" id="PTHR10336:SF204">
    <property type="entry name" value="PHOSPHOINOSITIDE PHOSPHOLIPASE C 4-RELATED"/>
    <property type="match status" value="1"/>
</dbReference>
<dbReference type="GO" id="GO:0016042">
    <property type="term" value="P:lipid catabolic process"/>
    <property type="evidence" value="ECO:0007669"/>
    <property type="project" value="UniProtKB-KW"/>
</dbReference>
<dbReference type="Gene3D" id="2.60.40.150">
    <property type="entry name" value="C2 domain"/>
    <property type="match status" value="1"/>
</dbReference>
<dbReference type="EC" id="3.1.4.11" evidence="4 11"/>
<dbReference type="PROSITE" id="PS50008">
    <property type="entry name" value="PIPLC_Y_DOMAIN"/>
    <property type="match status" value="1"/>
</dbReference>
<evidence type="ECO:0000259" key="13">
    <source>
        <dbReference type="PROSITE" id="PS50004"/>
    </source>
</evidence>
<evidence type="ECO:0000256" key="11">
    <source>
        <dbReference type="RuleBase" id="RU361133"/>
    </source>
</evidence>
<dbReference type="SUPFAM" id="SSF47473">
    <property type="entry name" value="EF-hand"/>
    <property type="match status" value="1"/>
</dbReference>
<dbReference type="SUPFAM" id="SSF51695">
    <property type="entry name" value="PLC-like phosphodiesterases"/>
    <property type="match status" value="1"/>
</dbReference>
<dbReference type="AlphaFoldDB" id="A0A6A1ULS4"/>
<dbReference type="PANTHER" id="PTHR10336">
    <property type="entry name" value="PHOSPHOINOSITIDE-SPECIFIC PHOSPHOLIPASE C FAMILY PROTEIN"/>
    <property type="match status" value="1"/>
</dbReference>
<evidence type="ECO:0000256" key="1">
    <source>
        <dbReference type="ARBA" id="ARBA00001195"/>
    </source>
</evidence>
<dbReference type="Pfam" id="PF00168">
    <property type="entry name" value="C2"/>
    <property type="match status" value="1"/>
</dbReference>
<proteinExistence type="predicted"/>
<evidence type="ECO:0000256" key="2">
    <source>
        <dbReference type="ARBA" id="ARBA00001913"/>
    </source>
</evidence>
<dbReference type="InterPro" id="IPR000909">
    <property type="entry name" value="PLipase_C_PInositol-sp_X_dom"/>
</dbReference>
<comment type="cofactor">
    <cofactor evidence="2">
        <name>Ca(2+)</name>
        <dbReference type="ChEBI" id="CHEBI:29108"/>
    </cofactor>
</comment>
<dbReference type="PRINTS" id="PR00390">
    <property type="entry name" value="PHPHLIPASEC"/>
</dbReference>
<evidence type="ECO:0000259" key="14">
    <source>
        <dbReference type="PROSITE" id="PS50008"/>
    </source>
</evidence>
<evidence type="ECO:0000256" key="5">
    <source>
        <dbReference type="ARBA" id="ARBA00022475"/>
    </source>
</evidence>
<feature type="domain" description="C2" evidence="13">
    <location>
        <begin position="391"/>
        <end position="527"/>
    </location>
</feature>
<dbReference type="Pfam" id="PF00388">
    <property type="entry name" value="PI-PLC-X"/>
    <property type="match status" value="1"/>
</dbReference>
<dbReference type="FunFam" id="2.60.40.150:FF:000060">
    <property type="entry name" value="Phosphoinositide phospholipase C"/>
    <property type="match status" value="1"/>
</dbReference>
<keyword evidence="6 11" id="KW-0378">Hydrolase</keyword>
<dbReference type="SMART" id="SM00149">
    <property type="entry name" value="PLCYc"/>
    <property type="match status" value="1"/>
</dbReference>
<dbReference type="InterPro" id="IPR000008">
    <property type="entry name" value="C2_dom"/>
</dbReference>
<evidence type="ECO:0000256" key="4">
    <source>
        <dbReference type="ARBA" id="ARBA00012368"/>
    </source>
</evidence>
<keyword evidence="9" id="KW-0472">Membrane</keyword>